<organism evidence="2 3">
    <name type="scientific">Amycolatopsis nalaikhensis</name>
    <dbReference type="NCBI Taxonomy" id="715472"/>
    <lineage>
        <taxon>Bacteria</taxon>
        <taxon>Bacillati</taxon>
        <taxon>Actinomycetota</taxon>
        <taxon>Actinomycetes</taxon>
        <taxon>Pseudonocardiales</taxon>
        <taxon>Pseudonocardiaceae</taxon>
        <taxon>Amycolatopsis</taxon>
    </lineage>
</organism>
<protein>
    <submittedName>
        <fullName evidence="2">MbtH family NRPS accessory protein</fullName>
    </submittedName>
</protein>
<accession>A0ABY8XH54</accession>
<dbReference type="Pfam" id="PF03621">
    <property type="entry name" value="MbtH"/>
    <property type="match status" value="1"/>
</dbReference>
<dbReference type="SMART" id="SM00923">
    <property type="entry name" value="MbtH"/>
    <property type="match status" value="1"/>
</dbReference>
<dbReference type="InterPro" id="IPR038020">
    <property type="entry name" value="MbtH-like_sf"/>
</dbReference>
<dbReference type="RefSeq" id="WP_285451689.1">
    <property type="nucleotide sequence ID" value="NZ_CP127173.1"/>
</dbReference>
<dbReference type="Proteomes" id="UP001227101">
    <property type="component" value="Chromosome"/>
</dbReference>
<evidence type="ECO:0000313" key="2">
    <source>
        <dbReference type="EMBL" id="WIV54917.1"/>
    </source>
</evidence>
<evidence type="ECO:0000259" key="1">
    <source>
        <dbReference type="SMART" id="SM00923"/>
    </source>
</evidence>
<feature type="domain" description="MbtH-like" evidence="1">
    <location>
        <begin position="1"/>
        <end position="50"/>
    </location>
</feature>
<keyword evidence="3" id="KW-1185">Reference proteome</keyword>
<dbReference type="EMBL" id="CP127173">
    <property type="protein sequence ID" value="WIV54917.1"/>
    <property type="molecule type" value="Genomic_DNA"/>
</dbReference>
<name>A0ABY8XH54_9PSEU</name>
<dbReference type="PANTHER" id="PTHR38444">
    <property type="entry name" value="ENTEROBACTIN BIOSYNTHESIS PROTEIN YBDZ"/>
    <property type="match status" value="1"/>
</dbReference>
<evidence type="ECO:0000313" key="3">
    <source>
        <dbReference type="Proteomes" id="UP001227101"/>
    </source>
</evidence>
<dbReference type="SUPFAM" id="SSF160582">
    <property type="entry name" value="MbtH-like"/>
    <property type="match status" value="1"/>
</dbReference>
<gene>
    <name evidence="2" type="ORF">QP939_39760</name>
</gene>
<reference evidence="2 3" key="1">
    <citation type="submission" date="2023-06" db="EMBL/GenBank/DDBJ databases">
        <authorList>
            <person name="Oyuntsetseg B."/>
            <person name="Kim S.B."/>
        </authorList>
    </citation>
    <scope>NUCLEOTIDE SEQUENCE [LARGE SCALE GENOMIC DNA]</scope>
    <source>
        <strain evidence="2 3">2-2</strain>
    </source>
</reference>
<proteinExistence type="predicted"/>
<sequence length="64" mass="7005">MPESSENTHVAVVNDEEQYAVWPAGLALPPGWRAAGFAGTEEACLDHIAETWRDITPRSVRRAA</sequence>
<dbReference type="InterPro" id="IPR005153">
    <property type="entry name" value="MbtH-like_dom"/>
</dbReference>
<dbReference type="InterPro" id="IPR037407">
    <property type="entry name" value="MLP_fam"/>
</dbReference>
<dbReference type="Gene3D" id="3.90.820.10">
    <property type="entry name" value="Structural Genomics, Unknown Function 30-nov-00 1gh9 Mol_id"/>
    <property type="match status" value="1"/>
</dbReference>
<dbReference type="PANTHER" id="PTHR38444:SF1">
    <property type="entry name" value="ENTEROBACTIN BIOSYNTHESIS PROTEIN YBDZ"/>
    <property type="match status" value="1"/>
</dbReference>